<protein>
    <recommendedName>
        <fullName evidence="2">DUF218 domain-containing protein</fullName>
    </recommendedName>
</protein>
<dbReference type="GO" id="GO:0043164">
    <property type="term" value="P:Gram-negative-bacterium-type cell wall biogenesis"/>
    <property type="evidence" value="ECO:0007669"/>
    <property type="project" value="TreeGrafter"/>
</dbReference>
<keyword evidence="1" id="KW-1133">Transmembrane helix</keyword>
<dbReference type="OrthoDB" id="9809813at2"/>
<keyword evidence="1" id="KW-0472">Membrane</keyword>
<sequence>MFVISKLAGAVLMPLSLLVLAGILGVILLLTRYWRWGRGVLIGTVVALYLASWEPTASRLLAPLEQRYPALLDPAGVAETQGPVTDIVVLGHGHRLDPQLPITAQANADGVTRVLEGVRLQRHFPDSTLWLTGGAVRGDTPNSEVLYRLMGEVGLDAGAVERLAEPRNTAEEAQAVAERLTDDAGTIILVTEASHMPRAMGLFRGQELEPIPAPTRHRVRAHEPDAGTHPGHGVRPSVHALHMTKRAFHEYLGMAWGRMRGQIPAAED</sequence>
<dbReference type="InterPro" id="IPR051599">
    <property type="entry name" value="Cell_Envelope_Assoc"/>
</dbReference>
<reference evidence="3 4" key="2">
    <citation type="journal article" date="2013" name="Stand. Genomic Sci.">
        <title>Complete genome sequence of Halorhodospira halophila SL1.</title>
        <authorList>
            <person name="Challacombe J.F."/>
            <person name="Majid S."/>
            <person name="Deole R."/>
            <person name="Brettin T.S."/>
            <person name="Bruce D."/>
            <person name="Delano S.F."/>
            <person name="Detter J.C."/>
            <person name="Gleasner C.D."/>
            <person name="Han C.S."/>
            <person name="Misra M."/>
            <person name="Reitenga K.G."/>
            <person name="Mikhailova N."/>
            <person name="Woyke T."/>
            <person name="Pitluck S."/>
            <person name="Nolan M."/>
            <person name="Land M.L."/>
            <person name="Saunders E."/>
            <person name="Tapia R."/>
            <person name="Lapidus A."/>
            <person name="Ivanova N."/>
            <person name="Hoff W.D."/>
        </authorList>
    </citation>
    <scope>NUCLEOTIDE SEQUENCE [LARGE SCALE GENOMIC DNA]</scope>
    <source>
        <strain evidence="4">DSM 244 / SL1</strain>
    </source>
</reference>
<accession>A1WZB8</accession>
<dbReference type="GO" id="GO:0005886">
    <property type="term" value="C:plasma membrane"/>
    <property type="evidence" value="ECO:0007669"/>
    <property type="project" value="TreeGrafter"/>
</dbReference>
<dbReference type="eggNOG" id="COG1434">
    <property type="taxonomic scope" value="Bacteria"/>
</dbReference>
<feature type="transmembrane region" description="Helical" evidence="1">
    <location>
        <begin position="7"/>
        <end position="30"/>
    </location>
</feature>
<name>A1WZB8_HALHL</name>
<dbReference type="GO" id="GO:0000270">
    <property type="term" value="P:peptidoglycan metabolic process"/>
    <property type="evidence" value="ECO:0007669"/>
    <property type="project" value="TreeGrafter"/>
</dbReference>
<dbReference type="Proteomes" id="UP000000647">
    <property type="component" value="Chromosome"/>
</dbReference>
<dbReference type="AlphaFoldDB" id="A1WZB8"/>
<evidence type="ECO:0000313" key="4">
    <source>
        <dbReference type="Proteomes" id="UP000000647"/>
    </source>
</evidence>
<dbReference type="KEGG" id="hha:Hhal_2266"/>
<reference evidence="4" key="1">
    <citation type="submission" date="2006-12" db="EMBL/GenBank/DDBJ databases">
        <title>Complete sequence of Halorhodospira halophila SL1.</title>
        <authorList>
            <consortium name="US DOE Joint Genome Institute"/>
            <person name="Copeland A."/>
            <person name="Lucas S."/>
            <person name="Lapidus A."/>
            <person name="Barry K."/>
            <person name="Detter J.C."/>
            <person name="Glavina del Rio T."/>
            <person name="Hammon N."/>
            <person name="Israni S."/>
            <person name="Dalin E."/>
            <person name="Tice H."/>
            <person name="Pitluck S."/>
            <person name="Saunders E."/>
            <person name="Brettin T."/>
            <person name="Bruce D."/>
            <person name="Han C."/>
            <person name="Tapia R."/>
            <person name="Schmutz J."/>
            <person name="Larimer F."/>
            <person name="Land M."/>
            <person name="Hauser L."/>
            <person name="Kyrpides N."/>
            <person name="Mikhailova N."/>
            <person name="Hoff W."/>
            <person name="Richardson P."/>
        </authorList>
    </citation>
    <scope>NUCLEOTIDE SEQUENCE [LARGE SCALE GENOMIC DNA]</scope>
    <source>
        <strain evidence="4">DSM 244 / SL1</strain>
    </source>
</reference>
<gene>
    <name evidence="3" type="ordered locus">Hhal_2266</name>
</gene>
<evidence type="ECO:0000256" key="1">
    <source>
        <dbReference type="SAM" id="Phobius"/>
    </source>
</evidence>
<dbReference type="PANTHER" id="PTHR30336:SF4">
    <property type="entry name" value="ENVELOPE BIOGENESIS FACTOR ELYC"/>
    <property type="match status" value="1"/>
</dbReference>
<dbReference type="Pfam" id="PF02698">
    <property type="entry name" value="DUF218"/>
    <property type="match status" value="1"/>
</dbReference>
<dbReference type="PANTHER" id="PTHR30336">
    <property type="entry name" value="INNER MEMBRANE PROTEIN, PROBABLE PERMEASE"/>
    <property type="match status" value="1"/>
</dbReference>
<evidence type="ECO:0000313" key="3">
    <source>
        <dbReference type="EMBL" id="ABM63030.1"/>
    </source>
</evidence>
<dbReference type="STRING" id="349124.Hhal_2266"/>
<dbReference type="InterPro" id="IPR003848">
    <property type="entry name" value="DUF218"/>
</dbReference>
<dbReference type="HOGENOM" id="CLU_053514_0_1_6"/>
<evidence type="ECO:0000259" key="2">
    <source>
        <dbReference type="Pfam" id="PF02698"/>
    </source>
</evidence>
<keyword evidence="1" id="KW-0812">Transmembrane</keyword>
<keyword evidence="4" id="KW-1185">Reference proteome</keyword>
<proteinExistence type="predicted"/>
<organism evidence="3 4">
    <name type="scientific">Halorhodospira halophila (strain DSM 244 / SL1)</name>
    <name type="common">Ectothiorhodospira halophila (strain DSM 244 / SL1)</name>
    <dbReference type="NCBI Taxonomy" id="349124"/>
    <lineage>
        <taxon>Bacteria</taxon>
        <taxon>Pseudomonadati</taxon>
        <taxon>Pseudomonadota</taxon>
        <taxon>Gammaproteobacteria</taxon>
        <taxon>Chromatiales</taxon>
        <taxon>Ectothiorhodospiraceae</taxon>
        <taxon>Halorhodospira</taxon>
    </lineage>
</organism>
<dbReference type="EMBL" id="CP000544">
    <property type="protein sequence ID" value="ABM63030.1"/>
    <property type="molecule type" value="Genomic_DNA"/>
</dbReference>
<dbReference type="RefSeq" id="WP_011815052.1">
    <property type="nucleotide sequence ID" value="NC_008789.1"/>
</dbReference>
<feature type="domain" description="DUF218" evidence="2">
    <location>
        <begin position="87"/>
        <end position="253"/>
    </location>
</feature>
<feature type="transmembrane region" description="Helical" evidence="1">
    <location>
        <begin position="36"/>
        <end position="53"/>
    </location>
</feature>
<dbReference type="CDD" id="cd06259">
    <property type="entry name" value="YdcF-like"/>
    <property type="match status" value="1"/>
</dbReference>